<keyword evidence="2" id="KW-0808">Transferase</keyword>
<reference evidence="2 3" key="1">
    <citation type="journal article" date="2018" name="Front. Plant Sci.">
        <title>Red Clover (Trifolium pratense) and Zigzag Clover (T. medium) - A Picture of Genomic Similarities and Differences.</title>
        <authorList>
            <person name="Dluhosova J."/>
            <person name="Istvanek J."/>
            <person name="Nedelnik J."/>
            <person name="Repkova J."/>
        </authorList>
    </citation>
    <scope>NUCLEOTIDE SEQUENCE [LARGE SCALE GENOMIC DNA]</scope>
    <source>
        <strain evidence="3">cv. 10/8</strain>
        <tissue evidence="2">Leaf</tissue>
    </source>
</reference>
<dbReference type="PROSITE" id="PS50879">
    <property type="entry name" value="RNASE_H_1"/>
    <property type="match status" value="1"/>
</dbReference>
<dbReference type="GO" id="GO:0003964">
    <property type="term" value="F:RNA-directed DNA polymerase activity"/>
    <property type="evidence" value="ECO:0007669"/>
    <property type="project" value="UniProtKB-KW"/>
</dbReference>
<sequence>MNAITTQQAARSNVVLVGWNSPPVGWVRLNTDGSCRDGDHIGCGGIIRGSGWNFSKYIGIGSAYVAELWEVLEGLMYVRMMQFQFIELHVDSLVVVQAISSHGHGSWKGKALVEKIRRLLAFDWKVVVHHSYREVNQCADALANYGCSMGLGICFFDACPSSIRNLLFFDLLGNTIPRAENGFEN</sequence>
<keyword evidence="3" id="KW-1185">Reference proteome</keyword>
<dbReference type="AlphaFoldDB" id="A0A392MWS5"/>
<dbReference type="PANTHER" id="PTHR47723">
    <property type="entry name" value="OS05G0353850 PROTEIN"/>
    <property type="match status" value="1"/>
</dbReference>
<accession>A0A392MWS5</accession>
<comment type="caution">
    <text evidence="2">The sequence shown here is derived from an EMBL/GenBank/DDBJ whole genome shotgun (WGS) entry which is preliminary data.</text>
</comment>
<feature type="domain" description="RNase H type-1" evidence="1">
    <location>
        <begin position="23"/>
        <end position="148"/>
    </location>
</feature>
<dbReference type="InterPro" id="IPR044730">
    <property type="entry name" value="RNase_H-like_dom_plant"/>
</dbReference>
<evidence type="ECO:0000313" key="2">
    <source>
        <dbReference type="EMBL" id="MCH91455.1"/>
    </source>
</evidence>
<dbReference type="InterPro" id="IPR002156">
    <property type="entry name" value="RNaseH_domain"/>
</dbReference>
<proteinExistence type="predicted"/>
<dbReference type="Gene3D" id="3.30.420.10">
    <property type="entry name" value="Ribonuclease H-like superfamily/Ribonuclease H"/>
    <property type="match status" value="1"/>
</dbReference>
<dbReference type="EMBL" id="LXQA010020463">
    <property type="protein sequence ID" value="MCH91455.1"/>
    <property type="molecule type" value="Genomic_DNA"/>
</dbReference>
<dbReference type="GO" id="GO:0004523">
    <property type="term" value="F:RNA-DNA hybrid ribonuclease activity"/>
    <property type="evidence" value="ECO:0007669"/>
    <property type="project" value="InterPro"/>
</dbReference>
<dbReference type="Pfam" id="PF13456">
    <property type="entry name" value="RVT_3"/>
    <property type="match status" value="1"/>
</dbReference>
<gene>
    <name evidence="2" type="ORF">A2U01_0012382</name>
</gene>
<keyword evidence="2" id="KW-0695">RNA-directed DNA polymerase</keyword>
<evidence type="ECO:0000259" key="1">
    <source>
        <dbReference type="PROSITE" id="PS50879"/>
    </source>
</evidence>
<protein>
    <submittedName>
        <fullName evidence="2">Putative non-LTR retroelement reverse transcriptase</fullName>
    </submittedName>
</protein>
<dbReference type="CDD" id="cd06222">
    <property type="entry name" value="RNase_H_like"/>
    <property type="match status" value="1"/>
</dbReference>
<dbReference type="GO" id="GO:0003676">
    <property type="term" value="F:nucleic acid binding"/>
    <property type="evidence" value="ECO:0007669"/>
    <property type="project" value="InterPro"/>
</dbReference>
<evidence type="ECO:0000313" key="3">
    <source>
        <dbReference type="Proteomes" id="UP000265520"/>
    </source>
</evidence>
<dbReference type="InterPro" id="IPR053151">
    <property type="entry name" value="RNase_H-like"/>
</dbReference>
<dbReference type="InterPro" id="IPR036397">
    <property type="entry name" value="RNaseH_sf"/>
</dbReference>
<keyword evidence="2" id="KW-0548">Nucleotidyltransferase</keyword>
<organism evidence="2 3">
    <name type="scientific">Trifolium medium</name>
    <dbReference type="NCBI Taxonomy" id="97028"/>
    <lineage>
        <taxon>Eukaryota</taxon>
        <taxon>Viridiplantae</taxon>
        <taxon>Streptophyta</taxon>
        <taxon>Embryophyta</taxon>
        <taxon>Tracheophyta</taxon>
        <taxon>Spermatophyta</taxon>
        <taxon>Magnoliopsida</taxon>
        <taxon>eudicotyledons</taxon>
        <taxon>Gunneridae</taxon>
        <taxon>Pentapetalae</taxon>
        <taxon>rosids</taxon>
        <taxon>fabids</taxon>
        <taxon>Fabales</taxon>
        <taxon>Fabaceae</taxon>
        <taxon>Papilionoideae</taxon>
        <taxon>50 kb inversion clade</taxon>
        <taxon>NPAAA clade</taxon>
        <taxon>Hologalegina</taxon>
        <taxon>IRL clade</taxon>
        <taxon>Trifolieae</taxon>
        <taxon>Trifolium</taxon>
    </lineage>
</organism>
<name>A0A392MWS5_9FABA</name>
<dbReference type="PANTHER" id="PTHR47723:SF13">
    <property type="entry name" value="PUTATIVE-RELATED"/>
    <property type="match status" value="1"/>
</dbReference>
<dbReference type="InterPro" id="IPR012337">
    <property type="entry name" value="RNaseH-like_sf"/>
</dbReference>
<dbReference type="SUPFAM" id="SSF53098">
    <property type="entry name" value="Ribonuclease H-like"/>
    <property type="match status" value="1"/>
</dbReference>
<dbReference type="Proteomes" id="UP000265520">
    <property type="component" value="Unassembled WGS sequence"/>
</dbReference>